<dbReference type="EMBL" id="AOJD01000031">
    <property type="protein sequence ID" value="ELZ38984.1"/>
    <property type="molecule type" value="Genomic_DNA"/>
</dbReference>
<dbReference type="RefSeq" id="WP_006628804.1">
    <property type="nucleotide sequence ID" value="NZ_AOJD01000031.1"/>
</dbReference>
<feature type="domain" description="Putative sensor" evidence="3">
    <location>
        <begin position="27"/>
        <end position="207"/>
    </location>
</feature>
<feature type="region of interest" description="Disordered" evidence="1">
    <location>
        <begin position="211"/>
        <end position="234"/>
    </location>
</feature>
<keyword evidence="2" id="KW-0472">Membrane</keyword>
<keyword evidence="4" id="KW-0808">Transferase</keyword>
<dbReference type="Proteomes" id="UP000011523">
    <property type="component" value="Unassembled WGS sequence"/>
</dbReference>
<dbReference type="PATRIC" id="fig|1227485.3.peg.1068"/>
<accession>M0DY19</accession>
<feature type="transmembrane region" description="Helical" evidence="2">
    <location>
        <begin position="176"/>
        <end position="199"/>
    </location>
</feature>
<keyword evidence="2" id="KW-0812">Transmembrane</keyword>
<reference evidence="4 5" key="1">
    <citation type="journal article" date="2014" name="PLoS Genet.">
        <title>Phylogenetically driven sequencing of extremely halophilic archaea reveals strategies for static and dynamic osmo-response.</title>
        <authorList>
            <person name="Becker E.A."/>
            <person name="Seitzer P.M."/>
            <person name="Tritt A."/>
            <person name="Larsen D."/>
            <person name="Krusor M."/>
            <person name="Yao A.I."/>
            <person name="Wu D."/>
            <person name="Madern D."/>
            <person name="Eisen J.A."/>
            <person name="Darling A.E."/>
            <person name="Facciotti M.T."/>
        </authorList>
    </citation>
    <scope>NUCLEOTIDE SEQUENCE [LARGE SCALE GENOMIC DNA]</scope>
    <source>
        <strain evidence="4 5">DSM 14210</strain>
    </source>
</reference>
<feature type="transmembrane region" description="Helical" evidence="2">
    <location>
        <begin position="124"/>
        <end position="144"/>
    </location>
</feature>
<organism evidence="4 5">
    <name type="scientific">Halorubrum tebenquichense DSM 14210</name>
    <dbReference type="NCBI Taxonomy" id="1227485"/>
    <lineage>
        <taxon>Archaea</taxon>
        <taxon>Methanobacteriati</taxon>
        <taxon>Methanobacteriota</taxon>
        <taxon>Stenosarchaea group</taxon>
        <taxon>Halobacteria</taxon>
        <taxon>Halobacteriales</taxon>
        <taxon>Haloferacaceae</taxon>
        <taxon>Halorubrum</taxon>
    </lineage>
</organism>
<dbReference type="Pfam" id="PF13796">
    <property type="entry name" value="Sensor"/>
    <property type="match status" value="1"/>
</dbReference>
<dbReference type="AlphaFoldDB" id="M0DY19"/>
<comment type="caution">
    <text evidence="4">The sequence shown here is derived from an EMBL/GenBank/DDBJ whole genome shotgun (WGS) entry which is preliminary data.</text>
</comment>
<keyword evidence="4" id="KW-0418">Kinase</keyword>
<proteinExistence type="predicted"/>
<evidence type="ECO:0000313" key="4">
    <source>
        <dbReference type="EMBL" id="ELZ38984.1"/>
    </source>
</evidence>
<protein>
    <submittedName>
        <fullName evidence="4">Two-component system sensor kinase</fullName>
    </submittedName>
</protein>
<evidence type="ECO:0000313" key="5">
    <source>
        <dbReference type="Proteomes" id="UP000011523"/>
    </source>
</evidence>
<keyword evidence="5" id="KW-1185">Reference proteome</keyword>
<evidence type="ECO:0000259" key="3">
    <source>
        <dbReference type="Pfam" id="PF13796"/>
    </source>
</evidence>
<dbReference type="GO" id="GO:0016301">
    <property type="term" value="F:kinase activity"/>
    <property type="evidence" value="ECO:0007669"/>
    <property type="project" value="UniProtKB-KW"/>
</dbReference>
<evidence type="ECO:0000256" key="1">
    <source>
        <dbReference type="SAM" id="MobiDB-lite"/>
    </source>
</evidence>
<feature type="transmembrane region" description="Helical" evidence="2">
    <location>
        <begin position="25"/>
        <end position="45"/>
    </location>
</feature>
<sequence length="234" mass="24158">MVSLRPLAALPVVGVLADGRTYRHLLYLLIAMPIGFVHSGVLSFGGTLGLVLAPVLVGVVFLLVTLVAVRLFAGFERWLADALLGTDLAKPDDLGDADGVLGGARKFVDAASTWRGLGFLMAKFWVALFGVVPLLLLARGIPLVTAPLRYPLVVQFGEVNGEPATWAIDALPEALAAVPLGVAAVLVACHLANVAGYAARRMALALLDGPTRADSAPESGGVTVESGESEAGAD</sequence>
<dbReference type="InterPro" id="IPR025828">
    <property type="entry name" value="Put_sensor_dom"/>
</dbReference>
<evidence type="ECO:0000256" key="2">
    <source>
        <dbReference type="SAM" id="Phobius"/>
    </source>
</evidence>
<gene>
    <name evidence="4" type="ORF">C472_05566</name>
</gene>
<name>M0DY19_9EURY</name>
<dbReference type="OrthoDB" id="253413at2157"/>
<keyword evidence="2" id="KW-1133">Transmembrane helix</keyword>
<feature type="transmembrane region" description="Helical" evidence="2">
    <location>
        <begin position="51"/>
        <end position="73"/>
    </location>
</feature>